<dbReference type="AlphaFoldDB" id="A0A8H7NS58"/>
<evidence type="ECO:0000313" key="2">
    <source>
        <dbReference type="EMBL" id="KAF9799264.1"/>
    </source>
</evidence>
<evidence type="ECO:0000256" key="1">
    <source>
        <dbReference type="SAM" id="MobiDB-lite"/>
    </source>
</evidence>
<comment type="caution">
    <text evidence="2">The sequence shown here is derived from an EMBL/GenBank/DDBJ whole genome shotgun (WGS) entry which is preliminary data.</text>
</comment>
<protein>
    <submittedName>
        <fullName evidence="2">Uncharacterized protein</fullName>
    </submittedName>
</protein>
<reference evidence="2" key="2">
    <citation type="journal article" name="Front. Microbiol.">
        <title>Degradative Capacity of Two Strains of Rhodonia placenta: From Phenotype to Genotype.</title>
        <authorList>
            <person name="Kolle M."/>
            <person name="Horta M.A.C."/>
            <person name="Nowrousian M."/>
            <person name="Ohm R.A."/>
            <person name="Benz J.P."/>
            <person name="Pilgard A."/>
        </authorList>
    </citation>
    <scope>NUCLEOTIDE SEQUENCE</scope>
    <source>
        <strain evidence="2">FPRL280</strain>
    </source>
</reference>
<sequence length="143" mass="15714">MGQEVETEVPRAAEAGLYTGGDKGRLCALVRAQLVRAQHADAAPGAVQRSRVRAREKEKIKRRLDAVPTRDITPPSTAHDLMRGALAHFPPGAAACLSQRRRRWLKVETTKDSSIEAARGVRVLPVEVGYEGRRIGNVARRFP</sequence>
<proteinExistence type="predicted"/>
<gene>
    <name evidence="2" type="ORF">IEO21_10601</name>
</gene>
<reference evidence="2" key="1">
    <citation type="submission" date="2020-11" db="EMBL/GenBank/DDBJ databases">
        <authorList>
            <person name="Koelle M."/>
            <person name="Horta M.A.C."/>
            <person name="Nowrousian M."/>
            <person name="Ohm R.A."/>
            <person name="Benz P."/>
            <person name="Pilgard A."/>
        </authorList>
    </citation>
    <scope>NUCLEOTIDE SEQUENCE</scope>
    <source>
        <strain evidence="2">FPRL280</strain>
    </source>
</reference>
<feature type="compositionally biased region" description="Basic and acidic residues" evidence="1">
    <location>
        <begin position="53"/>
        <end position="65"/>
    </location>
</feature>
<dbReference type="EMBL" id="JADOXO010000932">
    <property type="protein sequence ID" value="KAF9799264.1"/>
    <property type="molecule type" value="Genomic_DNA"/>
</dbReference>
<organism evidence="2 3">
    <name type="scientific">Rhodonia placenta</name>
    <dbReference type="NCBI Taxonomy" id="104341"/>
    <lineage>
        <taxon>Eukaryota</taxon>
        <taxon>Fungi</taxon>
        <taxon>Dikarya</taxon>
        <taxon>Basidiomycota</taxon>
        <taxon>Agaricomycotina</taxon>
        <taxon>Agaricomycetes</taxon>
        <taxon>Polyporales</taxon>
        <taxon>Adustoporiaceae</taxon>
        <taxon>Rhodonia</taxon>
    </lineage>
</organism>
<dbReference type="Proteomes" id="UP000639403">
    <property type="component" value="Unassembled WGS sequence"/>
</dbReference>
<evidence type="ECO:0000313" key="3">
    <source>
        <dbReference type="Proteomes" id="UP000639403"/>
    </source>
</evidence>
<feature type="region of interest" description="Disordered" evidence="1">
    <location>
        <begin position="40"/>
        <end position="78"/>
    </location>
</feature>
<name>A0A8H7NS58_9APHY</name>
<accession>A0A8H7NS58</accession>